<proteinExistence type="predicted"/>
<dbReference type="PANTHER" id="PTHR21179:SF1">
    <property type="entry name" value="KAZ1-TYPE SERINE PROTEASE INHIBITOR-LIKE PROTEIN TYPE EPSILON-RELATED"/>
    <property type="match status" value="1"/>
</dbReference>
<dbReference type="EMBL" id="NWSH01000304">
    <property type="protein sequence ID" value="PCG77598.1"/>
    <property type="molecule type" value="Genomic_DNA"/>
</dbReference>
<feature type="region of interest" description="Disordered" evidence="1">
    <location>
        <begin position="29"/>
        <end position="311"/>
    </location>
</feature>
<dbReference type="GO" id="GO:0004867">
    <property type="term" value="F:serine-type endopeptidase inhibitor activity"/>
    <property type="evidence" value="ECO:0007669"/>
    <property type="project" value="InterPro"/>
</dbReference>
<feature type="chain" id="PRO_5012155708" description="Kazal-like domain-containing protein" evidence="2">
    <location>
        <begin position="25"/>
        <end position="580"/>
    </location>
</feature>
<dbReference type="PROSITE" id="PS51465">
    <property type="entry name" value="KAZAL_2"/>
    <property type="match status" value="2"/>
</dbReference>
<dbReference type="AlphaFoldDB" id="A0A2A4K104"/>
<evidence type="ECO:0000256" key="1">
    <source>
        <dbReference type="SAM" id="MobiDB-lite"/>
    </source>
</evidence>
<name>A0A2A4K104_HELVI</name>
<feature type="compositionally biased region" description="Polar residues" evidence="1">
    <location>
        <begin position="188"/>
        <end position="243"/>
    </location>
</feature>
<gene>
    <name evidence="4" type="ORF">B5V51_6885</name>
</gene>
<keyword evidence="2" id="KW-0732">Signal</keyword>
<feature type="signal peptide" evidence="2">
    <location>
        <begin position="1"/>
        <end position="24"/>
    </location>
</feature>
<feature type="compositionally biased region" description="Polar residues" evidence="1">
    <location>
        <begin position="63"/>
        <end position="73"/>
    </location>
</feature>
<evidence type="ECO:0000256" key="2">
    <source>
        <dbReference type="SAM" id="SignalP"/>
    </source>
</evidence>
<feature type="compositionally biased region" description="Low complexity" evidence="1">
    <location>
        <begin position="78"/>
        <end position="88"/>
    </location>
</feature>
<sequence length="580" mass="63194">MIDKRKNILCYVLLIFIEIKLLGAQQVPNTSNNEGNSPTSLQPRFSDLGGMGFPNFGSGRFGNPTSNYPTNSFFPFGNQNNNRQRPQQSGFDFNPNQGNYQNRPIQGYPDQQGYQNQPSYPYQGDMNPGSNYQQFPNQNRPIEGGYPNQNSFPYQGDSNNRYPGYQRPSYSKRPGEGSVMYPDDISRPYQNGGMSSNPNGNFNRPGSGNSFPYPQENQYLSQGNFQGNANDQNFRPGQTNNNFRPDDLSNLPNTNLQLPNGAYQYQPNQYYAPANQNYGPNNFQPFPPNNNVNSNTQYPTSNPGGFNPNPGTMQYPIAGSTGNPNFNTNVQYPMNNIGGTNVNPGMVQYPNSGGSGNPGNFNNTPPNQKLSTNNPNNNDTAAILGKPVIVPPTTSPGQDVLDNSTAVATQKKCVQDCPSTSEYDPICGTNNVTYMNPGRFDCAKKCGLRGTNVNPGMVQYPNSGGSGNPGNFNNTPPNQKLSTNNPNNNDTAAILGKPVIVPPTTSPGQDVLDNSTAVATQKKCVQDCPSTSEYDPICGTNNVTYMNPGRFDCAKKCGLNVSLYKRGRCASDSLSNTLEQ</sequence>
<feature type="compositionally biased region" description="Polar residues" evidence="1">
    <location>
        <begin position="147"/>
        <end position="161"/>
    </location>
</feature>
<dbReference type="CDD" id="cd00104">
    <property type="entry name" value="KAZAL_FS"/>
    <property type="match status" value="2"/>
</dbReference>
<dbReference type="STRING" id="7102.A0A2A4K104"/>
<dbReference type="Gene3D" id="3.30.60.30">
    <property type="match status" value="2"/>
</dbReference>
<feature type="domain" description="Kazal-like" evidence="3">
    <location>
        <begin position="518"/>
        <end position="571"/>
    </location>
</feature>
<dbReference type="InterPro" id="IPR002350">
    <property type="entry name" value="Kazal_dom"/>
</dbReference>
<dbReference type="InterPro" id="IPR039932">
    <property type="entry name" value="Spink4-like"/>
</dbReference>
<dbReference type="Pfam" id="PF07648">
    <property type="entry name" value="Kazal_2"/>
    <property type="match status" value="2"/>
</dbReference>
<feature type="compositionally biased region" description="Polar residues" evidence="1">
    <location>
        <begin position="128"/>
        <end position="140"/>
    </location>
</feature>
<feature type="compositionally biased region" description="Polar residues" evidence="1">
    <location>
        <begin position="29"/>
        <end position="43"/>
    </location>
</feature>
<dbReference type="SUPFAM" id="SSF100895">
    <property type="entry name" value="Kazal-type serine protease inhibitors"/>
    <property type="match status" value="2"/>
</dbReference>
<dbReference type="PANTHER" id="PTHR21179">
    <property type="entry name" value="SERINE-TYPE ENDOPEPTIDASE INHIBITOR"/>
    <property type="match status" value="1"/>
</dbReference>
<feature type="compositionally biased region" description="Polar residues" evidence="1">
    <location>
        <begin position="301"/>
        <end position="311"/>
    </location>
</feature>
<evidence type="ECO:0000259" key="3">
    <source>
        <dbReference type="PROSITE" id="PS51465"/>
    </source>
</evidence>
<dbReference type="SMART" id="SM00280">
    <property type="entry name" value="KAZAL"/>
    <property type="match status" value="2"/>
</dbReference>
<evidence type="ECO:0000313" key="4">
    <source>
        <dbReference type="EMBL" id="PCG77598.1"/>
    </source>
</evidence>
<comment type="caution">
    <text evidence="4">The sequence shown here is derived from an EMBL/GenBank/DDBJ whole genome shotgun (WGS) entry which is preliminary data.</text>
</comment>
<feature type="domain" description="Kazal-like" evidence="3">
    <location>
        <begin position="407"/>
        <end position="460"/>
    </location>
</feature>
<accession>A0A2A4K104</accession>
<feature type="compositionally biased region" description="Polar residues" evidence="1">
    <location>
        <begin position="89"/>
        <end position="104"/>
    </location>
</feature>
<dbReference type="InterPro" id="IPR036058">
    <property type="entry name" value="Kazal_dom_sf"/>
</dbReference>
<feature type="compositionally biased region" description="Low complexity" evidence="1">
    <location>
        <begin position="259"/>
        <end position="300"/>
    </location>
</feature>
<organism evidence="4">
    <name type="scientific">Heliothis virescens</name>
    <name type="common">Tobacco budworm moth</name>
    <dbReference type="NCBI Taxonomy" id="7102"/>
    <lineage>
        <taxon>Eukaryota</taxon>
        <taxon>Metazoa</taxon>
        <taxon>Ecdysozoa</taxon>
        <taxon>Arthropoda</taxon>
        <taxon>Hexapoda</taxon>
        <taxon>Insecta</taxon>
        <taxon>Pterygota</taxon>
        <taxon>Neoptera</taxon>
        <taxon>Endopterygota</taxon>
        <taxon>Lepidoptera</taxon>
        <taxon>Glossata</taxon>
        <taxon>Ditrysia</taxon>
        <taxon>Noctuoidea</taxon>
        <taxon>Noctuidae</taxon>
        <taxon>Heliothinae</taxon>
        <taxon>Heliothis</taxon>
    </lineage>
</organism>
<protein>
    <recommendedName>
        <fullName evidence="3">Kazal-like domain-containing protein</fullName>
    </recommendedName>
</protein>
<reference evidence="4" key="1">
    <citation type="submission" date="2017-09" db="EMBL/GenBank/DDBJ databases">
        <title>Contemporary evolution of a Lepidopteran species, Heliothis virescens, in response to modern agricultural practices.</title>
        <authorList>
            <person name="Fritz M.L."/>
            <person name="Deyonke A.M."/>
            <person name="Papanicolaou A."/>
            <person name="Micinski S."/>
            <person name="Westbrook J."/>
            <person name="Gould F."/>
        </authorList>
    </citation>
    <scope>NUCLEOTIDE SEQUENCE [LARGE SCALE GENOMIC DNA]</scope>
    <source>
        <strain evidence="4">HvINT-</strain>
        <tissue evidence="4">Whole body</tissue>
    </source>
</reference>